<dbReference type="SUPFAM" id="SSF48264">
    <property type="entry name" value="Cytochrome P450"/>
    <property type="match status" value="1"/>
</dbReference>
<comment type="cofactor">
    <cofactor evidence="1 13">
        <name>heme</name>
        <dbReference type="ChEBI" id="CHEBI:30413"/>
    </cofactor>
</comment>
<dbReference type="InterPro" id="IPR017972">
    <property type="entry name" value="Cyt_P450_CS"/>
</dbReference>
<evidence type="ECO:0000256" key="5">
    <source>
        <dbReference type="ARBA" id="ARBA00022617"/>
    </source>
</evidence>
<evidence type="ECO:0000313" key="17">
    <source>
        <dbReference type="RefSeq" id="XP_014471360.1"/>
    </source>
</evidence>
<evidence type="ECO:0000256" key="14">
    <source>
        <dbReference type="RuleBase" id="RU000461"/>
    </source>
</evidence>
<evidence type="ECO:0000256" key="6">
    <source>
        <dbReference type="ARBA" id="ARBA00022723"/>
    </source>
</evidence>
<accession>A0A6P3WZ63</accession>
<keyword evidence="10 13" id="KW-0408">Iron</keyword>
<dbReference type="PANTHER" id="PTHR24292">
    <property type="entry name" value="CYTOCHROME P450"/>
    <property type="match status" value="1"/>
</dbReference>
<dbReference type="GO" id="GO:0005506">
    <property type="term" value="F:iron ion binding"/>
    <property type="evidence" value="ECO:0007669"/>
    <property type="project" value="InterPro"/>
</dbReference>
<keyword evidence="7" id="KW-0256">Endoplasmic reticulum</keyword>
<feature type="transmembrane region" description="Helical" evidence="15">
    <location>
        <begin position="6"/>
        <end position="28"/>
    </location>
</feature>
<evidence type="ECO:0000256" key="15">
    <source>
        <dbReference type="SAM" id="Phobius"/>
    </source>
</evidence>
<proteinExistence type="inferred from homology"/>
<evidence type="ECO:0000256" key="12">
    <source>
        <dbReference type="ARBA" id="ARBA00023136"/>
    </source>
</evidence>
<reference evidence="17" key="1">
    <citation type="submission" date="2025-08" db="UniProtKB">
        <authorList>
            <consortium name="RefSeq"/>
        </authorList>
    </citation>
    <scope>IDENTIFICATION</scope>
</reference>
<keyword evidence="9 14" id="KW-0560">Oxidoreductase</keyword>
<dbReference type="FunFam" id="1.10.630.10:FF:000042">
    <property type="entry name" value="Cytochrome P450"/>
    <property type="match status" value="1"/>
</dbReference>
<dbReference type="PRINTS" id="PR00385">
    <property type="entry name" value="P450"/>
</dbReference>
<evidence type="ECO:0000256" key="7">
    <source>
        <dbReference type="ARBA" id="ARBA00022824"/>
    </source>
</evidence>
<dbReference type="InterPro" id="IPR001128">
    <property type="entry name" value="Cyt_P450"/>
</dbReference>
<dbReference type="GeneID" id="106742678"/>
<organism evidence="16 17">
    <name type="scientific">Dinoponera quadriceps</name>
    <name type="common">South American ant</name>
    <dbReference type="NCBI Taxonomy" id="609295"/>
    <lineage>
        <taxon>Eukaryota</taxon>
        <taxon>Metazoa</taxon>
        <taxon>Ecdysozoa</taxon>
        <taxon>Arthropoda</taxon>
        <taxon>Hexapoda</taxon>
        <taxon>Insecta</taxon>
        <taxon>Pterygota</taxon>
        <taxon>Neoptera</taxon>
        <taxon>Endopterygota</taxon>
        <taxon>Hymenoptera</taxon>
        <taxon>Apocrita</taxon>
        <taxon>Aculeata</taxon>
        <taxon>Formicoidea</taxon>
        <taxon>Formicidae</taxon>
        <taxon>Ponerinae</taxon>
        <taxon>Ponerini</taxon>
        <taxon>Dinoponera</taxon>
    </lineage>
</organism>
<feature type="binding site" description="axial binding residue" evidence="13">
    <location>
        <position position="442"/>
    </location>
    <ligand>
        <name>heme</name>
        <dbReference type="ChEBI" id="CHEBI:30413"/>
    </ligand>
    <ligandPart>
        <name>Fe</name>
        <dbReference type="ChEBI" id="CHEBI:18248"/>
    </ligandPart>
</feature>
<dbReference type="InterPro" id="IPR050476">
    <property type="entry name" value="Insect_CytP450_Detox"/>
</dbReference>
<dbReference type="AlphaFoldDB" id="A0A6P3WZ63"/>
<dbReference type="CDD" id="cd11056">
    <property type="entry name" value="CYP6-like"/>
    <property type="match status" value="1"/>
</dbReference>
<keyword evidence="6 13" id="KW-0479">Metal-binding</keyword>
<evidence type="ECO:0000256" key="1">
    <source>
        <dbReference type="ARBA" id="ARBA00001971"/>
    </source>
</evidence>
<comment type="similarity">
    <text evidence="4 14">Belongs to the cytochrome P450 family.</text>
</comment>
<keyword evidence="5 13" id="KW-0349">Heme</keyword>
<keyword evidence="16" id="KW-1185">Reference proteome</keyword>
<dbReference type="GO" id="GO:0020037">
    <property type="term" value="F:heme binding"/>
    <property type="evidence" value="ECO:0007669"/>
    <property type="project" value="InterPro"/>
</dbReference>
<keyword evidence="11 14" id="KW-0503">Monooxygenase</keyword>
<evidence type="ECO:0000256" key="2">
    <source>
        <dbReference type="ARBA" id="ARBA00004174"/>
    </source>
</evidence>
<evidence type="ECO:0000256" key="8">
    <source>
        <dbReference type="ARBA" id="ARBA00022848"/>
    </source>
</evidence>
<sequence>MEASEILYGIIAIILTFYYYLTSTFDFWKLRNIRGPQPIAFFGNVKDVMFARKAMCDYLMVAYNMYKDEPLIGIFVRRTPVLIVKDPGLIKDILIKNFSIFAERGFTTHEKADPLSQHLVALEQKRWRPLRSKLRPVFTSGKLKEMFPQILECSEHLERYMEKLVSRKEPIECYELMAKYTTDVIASCAFGIDTNSLSDIECEFLKMGREAFHPKWYNLIRLRIKQSAPWFFDILGRILPQTKVTKFFTRILMDNIDYREKNNVVRHDFVDALRELKKYPDKIDIELTDSIIVSQAFIFFLAGFETSSSTMTNTLYELAQNHMIQNTLRVEINHVYAKHGGALTYDSIKEMEYLDKVVKETLRKYPPATFLMRQSTSNYTFEGTKINIPKKQPILIPVYAIQRDPNIYPNPDVFDPERFERKLVQSRDAMFYLPFGDGPRNCIGFRFADYQIKVGLVKILQNYNIEICEKTQIPYINDPKAFLLTPKGALLVEKTTPRNVPMRLNCFE</sequence>
<evidence type="ECO:0000256" key="9">
    <source>
        <dbReference type="ARBA" id="ARBA00023002"/>
    </source>
</evidence>
<dbReference type="PROSITE" id="PS00086">
    <property type="entry name" value="CYTOCHROME_P450"/>
    <property type="match status" value="1"/>
</dbReference>
<keyword evidence="15" id="KW-0812">Transmembrane</keyword>
<keyword evidence="8" id="KW-0492">Microsome</keyword>
<evidence type="ECO:0000256" key="10">
    <source>
        <dbReference type="ARBA" id="ARBA00023004"/>
    </source>
</evidence>
<dbReference type="PANTHER" id="PTHR24292:SF54">
    <property type="entry name" value="CYP9F3-RELATED"/>
    <property type="match status" value="1"/>
</dbReference>
<name>A0A6P3WZ63_DINQU</name>
<dbReference type="Proteomes" id="UP000515204">
    <property type="component" value="Unplaced"/>
</dbReference>
<dbReference type="GO" id="GO:0005789">
    <property type="term" value="C:endoplasmic reticulum membrane"/>
    <property type="evidence" value="ECO:0007669"/>
    <property type="project" value="UniProtKB-SubCell"/>
</dbReference>
<dbReference type="InterPro" id="IPR002401">
    <property type="entry name" value="Cyt_P450_E_grp-I"/>
</dbReference>
<evidence type="ECO:0000256" key="11">
    <source>
        <dbReference type="ARBA" id="ARBA00023033"/>
    </source>
</evidence>
<dbReference type="Gene3D" id="1.10.630.10">
    <property type="entry name" value="Cytochrome P450"/>
    <property type="match status" value="1"/>
</dbReference>
<dbReference type="KEGG" id="dqu:106742678"/>
<gene>
    <name evidence="17" type="primary">LOC106742678</name>
</gene>
<dbReference type="GO" id="GO:0016705">
    <property type="term" value="F:oxidoreductase activity, acting on paired donors, with incorporation or reduction of molecular oxygen"/>
    <property type="evidence" value="ECO:0007669"/>
    <property type="project" value="InterPro"/>
</dbReference>
<comment type="subcellular location">
    <subcellularLocation>
        <location evidence="3">Endoplasmic reticulum membrane</location>
        <topology evidence="3">Peripheral membrane protein</topology>
    </subcellularLocation>
    <subcellularLocation>
        <location evidence="2">Microsome membrane</location>
        <topology evidence="2">Peripheral membrane protein</topology>
    </subcellularLocation>
</comment>
<protein>
    <submittedName>
        <fullName evidence="17">Cytochrome P450 6A1-like isoform X1</fullName>
    </submittedName>
</protein>
<evidence type="ECO:0000256" key="3">
    <source>
        <dbReference type="ARBA" id="ARBA00004406"/>
    </source>
</evidence>
<keyword evidence="12 15" id="KW-0472">Membrane</keyword>
<evidence type="ECO:0000313" key="16">
    <source>
        <dbReference type="Proteomes" id="UP000515204"/>
    </source>
</evidence>
<evidence type="ECO:0000256" key="4">
    <source>
        <dbReference type="ARBA" id="ARBA00010617"/>
    </source>
</evidence>
<evidence type="ECO:0000256" key="13">
    <source>
        <dbReference type="PIRSR" id="PIRSR602401-1"/>
    </source>
</evidence>
<keyword evidence="15" id="KW-1133">Transmembrane helix</keyword>
<dbReference type="InterPro" id="IPR036396">
    <property type="entry name" value="Cyt_P450_sf"/>
</dbReference>
<dbReference type="OrthoDB" id="2789670at2759"/>
<dbReference type="PRINTS" id="PR00463">
    <property type="entry name" value="EP450I"/>
</dbReference>
<dbReference type="GO" id="GO:0004497">
    <property type="term" value="F:monooxygenase activity"/>
    <property type="evidence" value="ECO:0007669"/>
    <property type="project" value="UniProtKB-KW"/>
</dbReference>
<dbReference type="Pfam" id="PF00067">
    <property type="entry name" value="p450"/>
    <property type="match status" value="1"/>
</dbReference>
<dbReference type="RefSeq" id="XP_014471360.1">
    <property type="nucleotide sequence ID" value="XM_014615874.1"/>
</dbReference>